<keyword evidence="2" id="KW-1185">Reference proteome</keyword>
<evidence type="ECO:0000313" key="1">
    <source>
        <dbReference type="EMBL" id="CAF1024056.1"/>
    </source>
</evidence>
<comment type="caution">
    <text evidence="1">The sequence shown here is derived from an EMBL/GenBank/DDBJ whole genome shotgun (WGS) entry which is preliminary data.</text>
</comment>
<reference evidence="1" key="1">
    <citation type="submission" date="2021-02" db="EMBL/GenBank/DDBJ databases">
        <authorList>
            <person name="Nowell W R."/>
        </authorList>
    </citation>
    <scope>NUCLEOTIDE SEQUENCE</scope>
    <source>
        <strain evidence="1">Ploen Becks lab</strain>
    </source>
</reference>
<dbReference type="EMBL" id="CAJNOC010004509">
    <property type="protein sequence ID" value="CAF1024056.1"/>
    <property type="molecule type" value="Genomic_DNA"/>
</dbReference>
<dbReference type="Proteomes" id="UP000663879">
    <property type="component" value="Unassembled WGS sequence"/>
</dbReference>
<organism evidence="1 2">
    <name type="scientific">Brachionus calyciflorus</name>
    <dbReference type="NCBI Taxonomy" id="104777"/>
    <lineage>
        <taxon>Eukaryota</taxon>
        <taxon>Metazoa</taxon>
        <taxon>Spiralia</taxon>
        <taxon>Gnathifera</taxon>
        <taxon>Rotifera</taxon>
        <taxon>Eurotatoria</taxon>
        <taxon>Monogononta</taxon>
        <taxon>Pseudotrocha</taxon>
        <taxon>Ploima</taxon>
        <taxon>Brachionidae</taxon>
        <taxon>Brachionus</taxon>
    </lineage>
</organism>
<dbReference type="OrthoDB" id="10136899at2759"/>
<accession>A0A814ID53</accession>
<evidence type="ECO:0000313" key="2">
    <source>
        <dbReference type="Proteomes" id="UP000663879"/>
    </source>
</evidence>
<proteinExistence type="predicted"/>
<sequence>MVKTKTCHGHGMRCSDKDCEYDGSPNTRYSWLSTVTNTGTSCSFKKVDIKSKDPTFNDGCESENLECDLGESILIWNADLVNSCPYRVFSTTYLNIPFDNIFSNANGDIVF</sequence>
<dbReference type="AlphaFoldDB" id="A0A814ID53"/>
<name>A0A814ID53_9BILA</name>
<gene>
    <name evidence="1" type="ORF">OXX778_LOCUS17526</name>
</gene>
<protein>
    <submittedName>
        <fullName evidence="1">Uncharacterized protein</fullName>
    </submittedName>
</protein>